<feature type="region of interest" description="Disordered" evidence="3">
    <location>
        <begin position="36"/>
        <end position="105"/>
    </location>
</feature>
<dbReference type="PRINTS" id="PR00080">
    <property type="entry name" value="SDRFAMILY"/>
</dbReference>
<protein>
    <submittedName>
        <fullName evidence="4">SDR family NAD(P)-dependent oxidoreductase</fullName>
        <ecNumber evidence="4">1.1.1.-</ecNumber>
    </submittedName>
</protein>
<name>A0ABW0XNU4_9ACTN</name>
<gene>
    <name evidence="4" type="ORF">ACFP2V_07160</name>
</gene>
<accession>A0ABW0XNU4</accession>
<dbReference type="InterPro" id="IPR002347">
    <property type="entry name" value="SDR_fam"/>
</dbReference>
<comment type="similarity">
    <text evidence="1">Belongs to the short-chain dehydrogenases/reductases (SDR) family.</text>
</comment>
<evidence type="ECO:0000313" key="4">
    <source>
        <dbReference type="EMBL" id="MFC5669895.1"/>
    </source>
</evidence>
<dbReference type="SUPFAM" id="SSF51735">
    <property type="entry name" value="NAD(P)-binding Rossmann-fold domains"/>
    <property type="match status" value="1"/>
</dbReference>
<organism evidence="4 5">
    <name type="scientific">Streptomyces incanus</name>
    <dbReference type="NCBI Taxonomy" id="887453"/>
    <lineage>
        <taxon>Bacteria</taxon>
        <taxon>Bacillati</taxon>
        <taxon>Actinomycetota</taxon>
        <taxon>Actinomycetes</taxon>
        <taxon>Kitasatosporales</taxon>
        <taxon>Streptomycetaceae</taxon>
        <taxon>Streptomyces</taxon>
    </lineage>
</organism>
<dbReference type="InterPro" id="IPR036291">
    <property type="entry name" value="NAD(P)-bd_dom_sf"/>
</dbReference>
<dbReference type="RefSeq" id="WP_381207092.1">
    <property type="nucleotide sequence ID" value="NZ_JBHSPC010000015.1"/>
</dbReference>
<feature type="compositionally biased region" description="Low complexity" evidence="3">
    <location>
        <begin position="59"/>
        <end position="69"/>
    </location>
</feature>
<evidence type="ECO:0000256" key="1">
    <source>
        <dbReference type="ARBA" id="ARBA00006484"/>
    </source>
</evidence>
<dbReference type="Gene3D" id="3.40.50.720">
    <property type="entry name" value="NAD(P)-binding Rossmann-like Domain"/>
    <property type="match status" value="1"/>
</dbReference>
<dbReference type="PANTHER" id="PTHR42760:SF133">
    <property type="entry name" value="3-OXOACYL-[ACYL-CARRIER-PROTEIN] REDUCTASE"/>
    <property type="match status" value="1"/>
</dbReference>
<keyword evidence="5" id="KW-1185">Reference proteome</keyword>
<reference evidence="5" key="1">
    <citation type="journal article" date="2019" name="Int. J. Syst. Evol. Microbiol.">
        <title>The Global Catalogue of Microorganisms (GCM) 10K type strain sequencing project: providing services to taxonomists for standard genome sequencing and annotation.</title>
        <authorList>
            <consortium name="The Broad Institute Genomics Platform"/>
            <consortium name="The Broad Institute Genome Sequencing Center for Infectious Disease"/>
            <person name="Wu L."/>
            <person name="Ma J."/>
        </authorList>
    </citation>
    <scope>NUCLEOTIDE SEQUENCE [LARGE SCALE GENOMIC DNA]</scope>
    <source>
        <strain evidence="5">JCM 13852</strain>
    </source>
</reference>
<dbReference type="CDD" id="cd05233">
    <property type="entry name" value="SDR_c"/>
    <property type="match status" value="1"/>
</dbReference>
<dbReference type="PRINTS" id="PR00081">
    <property type="entry name" value="GDHRDH"/>
</dbReference>
<sequence>MSGRRSFGATLGITAFWIAATVAALLVVARMGDYRTLEGERSSPRPRACHWPRRRPAEEAALTSSALSAPRGRRTPTSEVPDMTTTPALPARSPEAAGTSTPERSAIVTGGAGGIGSVISTRLAQSGYHVVVADVDGARAEATAKGLPGEGHLGFGGDLTSSAVNADLAAAATGLAPIGAVVNAVGISPKREGRKIELDEIDDALFHQVMAVNVAAPFFLVREAARLMPDDGSASVVNLLSIAGRTGTGGPAGTLYPPFLPSAMVYGASKAALANLTISLAHELAERRIRVNGVAPGFVQTPMMGQVPPTGPIVEQVPARRYARPEEVAAAVEFLLSPQASYITGTSIDVDGGWAPRA</sequence>
<dbReference type="Proteomes" id="UP001596183">
    <property type="component" value="Unassembled WGS sequence"/>
</dbReference>
<proteinExistence type="inferred from homology"/>
<dbReference type="PANTHER" id="PTHR42760">
    <property type="entry name" value="SHORT-CHAIN DEHYDROGENASES/REDUCTASES FAMILY MEMBER"/>
    <property type="match status" value="1"/>
</dbReference>
<comment type="caution">
    <text evidence="4">The sequence shown here is derived from an EMBL/GenBank/DDBJ whole genome shotgun (WGS) entry which is preliminary data.</text>
</comment>
<dbReference type="EMBL" id="JBHSPC010000015">
    <property type="protein sequence ID" value="MFC5669895.1"/>
    <property type="molecule type" value="Genomic_DNA"/>
</dbReference>
<evidence type="ECO:0000256" key="2">
    <source>
        <dbReference type="ARBA" id="ARBA00023002"/>
    </source>
</evidence>
<dbReference type="EC" id="1.1.1.-" evidence="4"/>
<dbReference type="Pfam" id="PF13561">
    <property type="entry name" value="adh_short_C2"/>
    <property type="match status" value="1"/>
</dbReference>
<feature type="compositionally biased region" description="Polar residues" evidence="3">
    <location>
        <begin position="75"/>
        <end position="87"/>
    </location>
</feature>
<evidence type="ECO:0000256" key="3">
    <source>
        <dbReference type="SAM" id="MobiDB-lite"/>
    </source>
</evidence>
<dbReference type="GO" id="GO:0016491">
    <property type="term" value="F:oxidoreductase activity"/>
    <property type="evidence" value="ECO:0007669"/>
    <property type="project" value="UniProtKB-KW"/>
</dbReference>
<keyword evidence="2 4" id="KW-0560">Oxidoreductase</keyword>
<evidence type="ECO:0000313" key="5">
    <source>
        <dbReference type="Proteomes" id="UP001596183"/>
    </source>
</evidence>